<keyword evidence="6" id="KW-0326">Glycosidase</keyword>
<dbReference type="Proteomes" id="UP001165492">
    <property type="component" value="Unassembled WGS sequence"/>
</dbReference>
<evidence type="ECO:0000313" key="6">
    <source>
        <dbReference type="EMBL" id="MCC5465893.1"/>
    </source>
</evidence>
<dbReference type="EC" id="3.2.2.-" evidence="5"/>
<keyword evidence="2 5" id="KW-0227">DNA damage</keyword>
<evidence type="ECO:0000313" key="7">
    <source>
        <dbReference type="Proteomes" id="UP001165492"/>
    </source>
</evidence>
<evidence type="ECO:0000256" key="1">
    <source>
        <dbReference type="ARBA" id="ARBA00009232"/>
    </source>
</evidence>
<dbReference type="InterPro" id="IPR011034">
    <property type="entry name" value="Formyl_transferase-like_C_sf"/>
</dbReference>
<proteinExistence type="inferred from homology"/>
<dbReference type="CDD" id="cd00540">
    <property type="entry name" value="AAG"/>
    <property type="match status" value="1"/>
</dbReference>
<name>A0ABS8HUG1_9FIRM</name>
<accession>A0ABS8HUG1</accession>
<dbReference type="InterPro" id="IPR003180">
    <property type="entry name" value="MPG"/>
</dbReference>
<keyword evidence="4 5" id="KW-0234">DNA repair</keyword>
<evidence type="ECO:0000256" key="3">
    <source>
        <dbReference type="ARBA" id="ARBA00022801"/>
    </source>
</evidence>
<keyword evidence="7" id="KW-1185">Reference proteome</keyword>
<dbReference type="PANTHER" id="PTHR10429">
    <property type="entry name" value="DNA-3-METHYLADENINE GLYCOSYLASE"/>
    <property type="match status" value="1"/>
</dbReference>
<dbReference type="Gene3D" id="3.10.300.10">
    <property type="entry name" value="Methylpurine-DNA glycosylase (MPG)"/>
    <property type="match status" value="1"/>
</dbReference>
<gene>
    <name evidence="6" type="ORF">LMF89_11055</name>
</gene>
<protein>
    <recommendedName>
        <fullName evidence="5">Putative 3-methyladenine DNA glycosylase</fullName>
        <ecNumber evidence="5">3.2.2.-</ecNumber>
    </recommendedName>
</protein>
<evidence type="ECO:0000256" key="5">
    <source>
        <dbReference type="HAMAP-Rule" id="MF_00527"/>
    </source>
</evidence>
<evidence type="ECO:0000256" key="2">
    <source>
        <dbReference type="ARBA" id="ARBA00022763"/>
    </source>
</evidence>
<dbReference type="EMBL" id="JAJHJB010000013">
    <property type="protein sequence ID" value="MCC5465893.1"/>
    <property type="molecule type" value="Genomic_DNA"/>
</dbReference>
<evidence type="ECO:0000256" key="4">
    <source>
        <dbReference type="ARBA" id="ARBA00023204"/>
    </source>
</evidence>
<dbReference type="HAMAP" id="MF_00527">
    <property type="entry name" value="3MGH"/>
    <property type="match status" value="1"/>
</dbReference>
<comment type="similarity">
    <text evidence="1 5">Belongs to the DNA glycosylase MPG family.</text>
</comment>
<dbReference type="RefSeq" id="WP_229535103.1">
    <property type="nucleotide sequence ID" value="NZ_JAJHJB010000013.1"/>
</dbReference>
<dbReference type="GO" id="GO:0016798">
    <property type="term" value="F:hydrolase activity, acting on glycosyl bonds"/>
    <property type="evidence" value="ECO:0007669"/>
    <property type="project" value="UniProtKB-KW"/>
</dbReference>
<keyword evidence="3 5" id="KW-0378">Hydrolase</keyword>
<dbReference type="PANTHER" id="PTHR10429:SF0">
    <property type="entry name" value="DNA-3-METHYLADENINE GLYCOSYLASE"/>
    <property type="match status" value="1"/>
</dbReference>
<reference evidence="6" key="1">
    <citation type="submission" date="2021-11" db="EMBL/GenBank/DDBJ databases">
        <title>Description of a new species Pelosinus isolated from the bottom sediments of Lake Baikal.</title>
        <authorList>
            <person name="Zakharyuk A."/>
        </authorList>
    </citation>
    <scope>NUCLEOTIDE SEQUENCE</scope>
    <source>
        <strain evidence="6">Bkl1</strain>
    </source>
</reference>
<dbReference type="NCBIfam" id="NF002003">
    <property type="entry name" value="PRK00802.1-3"/>
    <property type="match status" value="1"/>
</dbReference>
<dbReference type="SUPFAM" id="SSF50486">
    <property type="entry name" value="FMT C-terminal domain-like"/>
    <property type="match status" value="1"/>
</dbReference>
<dbReference type="InterPro" id="IPR036995">
    <property type="entry name" value="MPG_sf"/>
</dbReference>
<comment type="caution">
    <text evidence="6">The sequence shown here is derived from an EMBL/GenBank/DDBJ whole genome shotgun (WGS) entry which is preliminary data.</text>
</comment>
<organism evidence="6 7">
    <name type="scientific">Pelosinus baikalensis</name>
    <dbReference type="NCBI Taxonomy" id="2892015"/>
    <lineage>
        <taxon>Bacteria</taxon>
        <taxon>Bacillati</taxon>
        <taxon>Bacillota</taxon>
        <taxon>Negativicutes</taxon>
        <taxon>Selenomonadales</taxon>
        <taxon>Sporomusaceae</taxon>
        <taxon>Pelosinus</taxon>
    </lineage>
</organism>
<dbReference type="NCBIfam" id="TIGR00567">
    <property type="entry name" value="3mg"/>
    <property type="match status" value="1"/>
</dbReference>
<sequence>MKKLERSFYERATLEVAKDLLGKYMVHETNDGRTVGKIVEVEAYVGSIDAACHAYNNKYTNRTKVMFGKGGHAYVYLIYGMHYCMNIVTNQETYPEAVLIRALEPVEGLEIMEKRRRAESIFNLCSGPGKLCQAMGITKLQNEMDLCGESMFLLHGETIMPEDIATTPRINIDYAKEARDYPWRFIIKDNPFVSKGK</sequence>
<dbReference type="Pfam" id="PF02245">
    <property type="entry name" value="Pur_DNA_glyco"/>
    <property type="match status" value="1"/>
</dbReference>